<evidence type="ECO:0000256" key="1">
    <source>
        <dbReference type="ARBA" id="ARBA00004141"/>
    </source>
</evidence>
<dbReference type="InterPro" id="IPR010432">
    <property type="entry name" value="RDD"/>
</dbReference>
<dbReference type="OrthoDB" id="9814143at2"/>
<evidence type="ECO:0000256" key="2">
    <source>
        <dbReference type="ARBA" id="ARBA00022692"/>
    </source>
</evidence>
<keyword evidence="2 5" id="KW-0812">Transmembrane</keyword>
<feature type="transmembrane region" description="Helical" evidence="5">
    <location>
        <begin position="52"/>
        <end position="71"/>
    </location>
</feature>
<dbReference type="GO" id="GO:0016020">
    <property type="term" value="C:membrane"/>
    <property type="evidence" value="ECO:0007669"/>
    <property type="project" value="UniProtKB-SubCell"/>
</dbReference>
<keyword evidence="8" id="KW-1185">Reference proteome</keyword>
<dbReference type="Proteomes" id="UP000305398">
    <property type="component" value="Chromosome"/>
</dbReference>
<dbReference type="AlphaFoldDB" id="A0A5B8A1H0"/>
<evidence type="ECO:0000313" key="7">
    <source>
        <dbReference type="EMBL" id="QDA61138.1"/>
    </source>
</evidence>
<feature type="domain" description="RDD" evidence="6">
    <location>
        <begin position="18"/>
        <end position="141"/>
    </location>
</feature>
<feature type="transmembrane region" description="Helical" evidence="5">
    <location>
        <begin position="107"/>
        <end position="128"/>
    </location>
</feature>
<dbReference type="EMBL" id="CP040896">
    <property type="protein sequence ID" value="QDA61138.1"/>
    <property type="molecule type" value="Genomic_DNA"/>
</dbReference>
<evidence type="ECO:0000259" key="6">
    <source>
        <dbReference type="Pfam" id="PF06271"/>
    </source>
</evidence>
<gene>
    <name evidence="7" type="ORF">FHG12_13955</name>
</gene>
<accession>A0A5B8A1H0</accession>
<dbReference type="PANTHER" id="PTHR38480">
    <property type="entry name" value="SLR0254 PROTEIN"/>
    <property type="match status" value="1"/>
</dbReference>
<dbReference type="KEGG" id="hyj:FHG12_13955"/>
<comment type="subcellular location">
    <subcellularLocation>
        <location evidence="1">Membrane</location>
        <topology evidence="1">Multi-pass membrane protein</topology>
    </subcellularLocation>
</comment>
<reference evidence="7 8" key="1">
    <citation type="submission" date="2019-06" db="EMBL/GenBank/DDBJ databases">
        <authorList>
            <person name="Srinivasan S."/>
        </authorList>
    </citation>
    <scope>NUCLEOTIDE SEQUENCE [LARGE SCALE GENOMIC DNA]</scope>
    <source>
        <strain evidence="7 8">17J68-5</strain>
    </source>
</reference>
<dbReference type="PANTHER" id="PTHR38480:SF1">
    <property type="entry name" value="SLR0254 PROTEIN"/>
    <property type="match status" value="1"/>
</dbReference>
<protein>
    <submittedName>
        <fullName evidence="7">RDD family protein</fullName>
    </submittedName>
</protein>
<proteinExistence type="predicted"/>
<sequence>MSTIRIHTTQNVTLEYEVASLGDRILAALIDYGLYLVWFLLCAVLNSQFGLGLGQVGVLLMLLPTMVYHLACEVFFNGQSLGKKARHIKVIRLDGTRPSLGNYVLRWLLRPIEILTFGGAIAALTILLNGRGQRLGDLAAGTAVISLKPRPQHASPLSAGLTSSDYMVVFPQAAQLSDHDVAVVRQLLFKSVQRQNYLLLNEVAVKVKSVTGIRTDLPDEAFLRTILRDHAHLLMQQV</sequence>
<organism evidence="7 8">
    <name type="scientific">Hymenobacter jejuensis</name>
    <dbReference type="NCBI Taxonomy" id="2502781"/>
    <lineage>
        <taxon>Bacteria</taxon>
        <taxon>Pseudomonadati</taxon>
        <taxon>Bacteroidota</taxon>
        <taxon>Cytophagia</taxon>
        <taxon>Cytophagales</taxon>
        <taxon>Hymenobacteraceae</taxon>
        <taxon>Hymenobacter</taxon>
    </lineage>
</organism>
<keyword evidence="3 5" id="KW-1133">Transmembrane helix</keyword>
<evidence type="ECO:0000313" key="8">
    <source>
        <dbReference type="Proteomes" id="UP000305398"/>
    </source>
</evidence>
<keyword evidence="4 5" id="KW-0472">Membrane</keyword>
<name>A0A5B8A1H0_9BACT</name>
<evidence type="ECO:0000256" key="3">
    <source>
        <dbReference type="ARBA" id="ARBA00022989"/>
    </source>
</evidence>
<evidence type="ECO:0000256" key="4">
    <source>
        <dbReference type="ARBA" id="ARBA00023136"/>
    </source>
</evidence>
<feature type="transmembrane region" description="Helical" evidence="5">
    <location>
        <begin position="25"/>
        <end position="45"/>
    </location>
</feature>
<dbReference type="Pfam" id="PF06271">
    <property type="entry name" value="RDD"/>
    <property type="match status" value="1"/>
</dbReference>
<dbReference type="RefSeq" id="WP_139516312.1">
    <property type="nucleotide sequence ID" value="NZ_CP040896.1"/>
</dbReference>
<evidence type="ECO:0000256" key="5">
    <source>
        <dbReference type="SAM" id="Phobius"/>
    </source>
</evidence>